<name>A0A6A3X4Y3_9STRA</name>
<organism evidence="1 2">
    <name type="scientific">Phytophthora fragariae</name>
    <dbReference type="NCBI Taxonomy" id="53985"/>
    <lineage>
        <taxon>Eukaryota</taxon>
        <taxon>Sar</taxon>
        <taxon>Stramenopiles</taxon>
        <taxon>Oomycota</taxon>
        <taxon>Peronosporomycetes</taxon>
        <taxon>Peronosporales</taxon>
        <taxon>Peronosporaceae</taxon>
        <taxon>Phytophthora</taxon>
    </lineage>
</organism>
<protein>
    <submittedName>
        <fullName evidence="1">Uncharacterized protein</fullName>
    </submittedName>
</protein>
<keyword evidence="2" id="KW-1185">Reference proteome</keyword>
<dbReference type="AlphaFoldDB" id="A0A6A3X4Y3"/>
<dbReference type="EMBL" id="QXGB01001188">
    <property type="protein sequence ID" value="KAE9195317.1"/>
    <property type="molecule type" value="Genomic_DNA"/>
</dbReference>
<dbReference type="Proteomes" id="UP000433483">
    <property type="component" value="Unassembled WGS sequence"/>
</dbReference>
<dbReference type="OrthoDB" id="10268393at2759"/>
<proteinExistence type="predicted"/>
<evidence type="ECO:0000313" key="1">
    <source>
        <dbReference type="EMBL" id="KAE9195317.1"/>
    </source>
</evidence>
<comment type="caution">
    <text evidence="1">The sequence shown here is derived from an EMBL/GenBank/DDBJ whole genome shotgun (WGS) entry which is preliminary data.</text>
</comment>
<evidence type="ECO:0000313" key="2">
    <source>
        <dbReference type="Proteomes" id="UP000433483"/>
    </source>
</evidence>
<gene>
    <name evidence="1" type="ORF">PF005_g17335</name>
</gene>
<sequence length="64" mass="6842">MQDLSLNTAASLYPRVCNPDGLPRVHSFTSSACFGDGETLKLGAKKEKTTWPCVLSTCAGPRRG</sequence>
<accession>A0A6A3X4Y3</accession>
<reference evidence="1 2" key="1">
    <citation type="submission" date="2018-08" db="EMBL/GenBank/DDBJ databases">
        <title>Genomic investigation of the strawberry pathogen Phytophthora fragariae indicates pathogenicity is determined by transcriptional variation in three key races.</title>
        <authorList>
            <person name="Adams T.M."/>
            <person name="Armitage A.D."/>
            <person name="Sobczyk M.K."/>
            <person name="Bates H.J."/>
            <person name="Dunwell J.M."/>
            <person name="Nellist C.F."/>
            <person name="Harrison R.J."/>
        </authorList>
    </citation>
    <scope>NUCLEOTIDE SEQUENCE [LARGE SCALE GENOMIC DNA]</scope>
    <source>
        <strain evidence="1 2">NOV-27</strain>
    </source>
</reference>